<keyword evidence="5 9" id="KW-0472">Membrane</keyword>
<keyword evidence="4 9" id="KW-1133">Transmembrane helix</keyword>
<keyword evidence="3 9" id="KW-0812">Transmembrane</keyword>
<dbReference type="Pfam" id="PF00083">
    <property type="entry name" value="Sugar_tr"/>
    <property type="match status" value="1"/>
</dbReference>
<feature type="transmembrane region" description="Helical" evidence="9">
    <location>
        <begin position="164"/>
        <end position="182"/>
    </location>
</feature>
<evidence type="ECO:0000256" key="1">
    <source>
        <dbReference type="ARBA" id="ARBA00004651"/>
    </source>
</evidence>
<evidence type="ECO:0000256" key="4">
    <source>
        <dbReference type="ARBA" id="ARBA00022989"/>
    </source>
</evidence>
<dbReference type="InterPro" id="IPR020846">
    <property type="entry name" value="MFS_dom"/>
</dbReference>
<evidence type="ECO:0000256" key="8">
    <source>
        <dbReference type="RuleBase" id="RU003346"/>
    </source>
</evidence>
<dbReference type="SUPFAM" id="SSF103473">
    <property type="entry name" value="MFS general substrate transporter"/>
    <property type="match status" value="1"/>
</dbReference>
<dbReference type="PANTHER" id="PTHR48021">
    <property type="match status" value="1"/>
</dbReference>
<sequence>MDHTKEEFVGILQDNKRNMTVKQEGQKFQQYICAFIASIGALVIGSVLAWTSPSITYLKDPANYSAPFKLEGENEENMIAAFTPLGAIIGAIPAGIIADTFGRKLVLIIFTVPWIGTWILTTFAGSISMLYAARFISGIIVGLFCAVLPMYVNEIAENSVRGTLGTLFQVFLTIGILIDYSLGKLNSYLILNYSIIAISVAFFVGLFFIPESPQYLIKKNRKGEAETALRRLRGPTYDVSTELNDLRKRNESTAQQKVSFQGLFTKSNVMALVISIGCMLCQQFSGINAVIFFAKSIFEDAKTKDPTMATIILGIMQTLATAASSVLVERAGRKILLLISSVTMGLCLVVMGYYFWMKDNKVDISEMSWIPIGTMALLIIGFSLGLGPLPWMLSGEVLAPEVKSIGTAAAVTTNWTCVALVTFFFKPLANAISAAYTFWLFAMICALSTVFVLTVVPETKGKSIEEVQQMLGKKPLKSTNGRV</sequence>
<keyword evidence="12" id="KW-1185">Reference proteome</keyword>
<dbReference type="InterPro" id="IPR050549">
    <property type="entry name" value="MFS_Trehalose_Transporter"/>
</dbReference>
<keyword evidence="8" id="KW-0813">Transport</keyword>
<dbReference type="PANTHER" id="PTHR48021:SF86">
    <property type="entry name" value="FACILITATED TREHALOSE TRANSPORTER TRET1-1-LIKE PROTEIN"/>
    <property type="match status" value="1"/>
</dbReference>
<dbReference type="Gene3D" id="1.20.1250.20">
    <property type="entry name" value="MFS general substrate transporter like domains"/>
    <property type="match status" value="1"/>
</dbReference>
<reference evidence="11 12" key="1">
    <citation type="submission" date="2024-03" db="EMBL/GenBank/DDBJ databases">
        <title>Adaptation during the transition from Ophiocordyceps entomopathogen to insect associate is accompanied by gene loss and intensified selection.</title>
        <authorList>
            <person name="Ward C.M."/>
            <person name="Onetto C.A."/>
            <person name="Borneman A.R."/>
        </authorList>
    </citation>
    <scope>NUCLEOTIDE SEQUENCE [LARGE SCALE GENOMIC DNA]</scope>
    <source>
        <strain evidence="11">AWRI1</strain>
        <tissue evidence="11">Single Adult Female</tissue>
    </source>
</reference>
<dbReference type="GO" id="GO:0005886">
    <property type="term" value="C:plasma membrane"/>
    <property type="evidence" value="ECO:0007669"/>
    <property type="project" value="UniProtKB-SubCell"/>
</dbReference>
<feature type="transmembrane region" description="Helical" evidence="9">
    <location>
        <begin position="188"/>
        <end position="209"/>
    </location>
</feature>
<protein>
    <recommendedName>
        <fullName evidence="10">Major facilitator superfamily (MFS) profile domain-containing protein</fullName>
    </recommendedName>
</protein>
<evidence type="ECO:0000256" key="3">
    <source>
        <dbReference type="ARBA" id="ARBA00022692"/>
    </source>
</evidence>
<organism evidence="11 12">
    <name type="scientific">Parthenolecanium corni</name>
    <dbReference type="NCBI Taxonomy" id="536013"/>
    <lineage>
        <taxon>Eukaryota</taxon>
        <taxon>Metazoa</taxon>
        <taxon>Ecdysozoa</taxon>
        <taxon>Arthropoda</taxon>
        <taxon>Hexapoda</taxon>
        <taxon>Insecta</taxon>
        <taxon>Pterygota</taxon>
        <taxon>Neoptera</taxon>
        <taxon>Paraneoptera</taxon>
        <taxon>Hemiptera</taxon>
        <taxon>Sternorrhyncha</taxon>
        <taxon>Coccoidea</taxon>
        <taxon>Coccidae</taxon>
        <taxon>Parthenolecanium</taxon>
    </lineage>
</organism>
<evidence type="ECO:0000256" key="9">
    <source>
        <dbReference type="SAM" id="Phobius"/>
    </source>
</evidence>
<feature type="transmembrane region" description="Helical" evidence="9">
    <location>
        <begin position="335"/>
        <end position="356"/>
    </location>
</feature>
<evidence type="ECO:0000256" key="5">
    <source>
        <dbReference type="ARBA" id="ARBA00023136"/>
    </source>
</evidence>
<dbReference type="Proteomes" id="UP001367676">
    <property type="component" value="Unassembled WGS sequence"/>
</dbReference>
<evidence type="ECO:0000256" key="2">
    <source>
        <dbReference type="ARBA" id="ARBA00022475"/>
    </source>
</evidence>
<dbReference type="InterPro" id="IPR044775">
    <property type="entry name" value="MFS_ERD6/Tret1-like"/>
</dbReference>
<proteinExistence type="inferred from homology"/>
<feature type="domain" description="Major facilitator superfamily (MFS) profile" evidence="10">
    <location>
        <begin position="33"/>
        <end position="460"/>
    </location>
</feature>
<evidence type="ECO:0000313" key="11">
    <source>
        <dbReference type="EMBL" id="KAK7584344.1"/>
    </source>
</evidence>
<accession>A0AAN9Y2R0</accession>
<evidence type="ECO:0000259" key="10">
    <source>
        <dbReference type="PROSITE" id="PS50850"/>
    </source>
</evidence>
<feature type="transmembrane region" description="Helical" evidence="9">
    <location>
        <begin position="405"/>
        <end position="425"/>
    </location>
</feature>
<dbReference type="FunFam" id="1.20.1250.20:FF:000055">
    <property type="entry name" value="Facilitated trehalose transporter Tret1-2 homolog"/>
    <property type="match status" value="1"/>
</dbReference>
<name>A0AAN9Y2R0_9HEMI</name>
<dbReference type="CDD" id="cd17358">
    <property type="entry name" value="MFS_GLUT6_8_Class3_like"/>
    <property type="match status" value="1"/>
</dbReference>
<dbReference type="InterPro" id="IPR005829">
    <property type="entry name" value="Sugar_transporter_CS"/>
</dbReference>
<gene>
    <name evidence="11" type="ORF">V9T40_005307</name>
</gene>
<feature type="transmembrane region" description="Helical" evidence="9">
    <location>
        <begin position="78"/>
        <end position="98"/>
    </location>
</feature>
<feature type="transmembrane region" description="Helical" evidence="9">
    <location>
        <begin position="431"/>
        <end position="456"/>
    </location>
</feature>
<dbReference type="InterPro" id="IPR036259">
    <property type="entry name" value="MFS_trans_sf"/>
</dbReference>
<dbReference type="InterPro" id="IPR005828">
    <property type="entry name" value="MFS_sugar_transport-like"/>
</dbReference>
<feature type="transmembrane region" description="Helical" evidence="9">
    <location>
        <begin position="269"/>
        <end position="294"/>
    </location>
</feature>
<comment type="subcellular location">
    <subcellularLocation>
        <location evidence="1">Cell membrane</location>
        <topology evidence="1">Multi-pass membrane protein</topology>
    </subcellularLocation>
</comment>
<comment type="similarity">
    <text evidence="7">Belongs to the major facilitator superfamily. Sugar transporter (TC 2.A.1.1) family. Trehalose transporter subfamily.</text>
</comment>
<feature type="transmembrane region" description="Helical" evidence="9">
    <location>
        <begin position="368"/>
        <end position="393"/>
    </location>
</feature>
<keyword evidence="6" id="KW-0325">Glycoprotein</keyword>
<feature type="transmembrane region" description="Helical" evidence="9">
    <location>
        <begin position="131"/>
        <end position="152"/>
    </location>
</feature>
<evidence type="ECO:0000256" key="7">
    <source>
        <dbReference type="ARBA" id="ARBA00024348"/>
    </source>
</evidence>
<feature type="transmembrane region" description="Helical" evidence="9">
    <location>
        <begin position="105"/>
        <end position="125"/>
    </location>
</feature>
<keyword evidence="2" id="KW-1003">Cell membrane</keyword>
<dbReference type="GO" id="GO:0051119">
    <property type="term" value="F:sugar transmembrane transporter activity"/>
    <property type="evidence" value="ECO:0007669"/>
    <property type="project" value="InterPro"/>
</dbReference>
<dbReference type="AlphaFoldDB" id="A0AAN9Y2R0"/>
<dbReference type="NCBIfam" id="TIGR00879">
    <property type="entry name" value="SP"/>
    <property type="match status" value="1"/>
</dbReference>
<dbReference type="PRINTS" id="PR00171">
    <property type="entry name" value="SUGRTRNSPORT"/>
</dbReference>
<evidence type="ECO:0000313" key="12">
    <source>
        <dbReference type="Proteomes" id="UP001367676"/>
    </source>
</evidence>
<dbReference type="PROSITE" id="PS50850">
    <property type="entry name" value="MFS"/>
    <property type="match status" value="1"/>
</dbReference>
<feature type="transmembrane region" description="Helical" evidence="9">
    <location>
        <begin position="31"/>
        <end position="51"/>
    </location>
</feature>
<dbReference type="EMBL" id="JBBCAQ010000032">
    <property type="protein sequence ID" value="KAK7584344.1"/>
    <property type="molecule type" value="Genomic_DNA"/>
</dbReference>
<feature type="transmembrane region" description="Helical" evidence="9">
    <location>
        <begin position="306"/>
        <end position="328"/>
    </location>
</feature>
<dbReference type="PROSITE" id="PS00217">
    <property type="entry name" value="SUGAR_TRANSPORT_2"/>
    <property type="match status" value="1"/>
</dbReference>
<dbReference type="InterPro" id="IPR003663">
    <property type="entry name" value="Sugar/inositol_transpt"/>
</dbReference>
<comment type="caution">
    <text evidence="11">The sequence shown here is derived from an EMBL/GenBank/DDBJ whole genome shotgun (WGS) entry which is preliminary data.</text>
</comment>
<evidence type="ECO:0000256" key="6">
    <source>
        <dbReference type="ARBA" id="ARBA00023180"/>
    </source>
</evidence>
<dbReference type="PROSITE" id="PS00216">
    <property type="entry name" value="SUGAR_TRANSPORT_1"/>
    <property type="match status" value="1"/>
</dbReference>